<reference evidence="2" key="1">
    <citation type="submission" date="2023-11" db="EMBL/GenBank/DDBJ databases">
        <title>Genome assemblies of two species of porcelain crab, Petrolisthes cinctipes and Petrolisthes manimaculis (Anomura: Porcellanidae).</title>
        <authorList>
            <person name="Angst P."/>
        </authorList>
    </citation>
    <scope>NUCLEOTIDE SEQUENCE</scope>
    <source>
        <strain evidence="2">PB745_02</strain>
        <tissue evidence="2">Gill</tissue>
    </source>
</reference>
<protein>
    <submittedName>
        <fullName evidence="2">Uncharacterized protein</fullName>
    </submittedName>
</protein>
<gene>
    <name evidence="2" type="ORF">Pmani_028868</name>
</gene>
<feature type="compositionally biased region" description="Acidic residues" evidence="1">
    <location>
        <begin position="55"/>
        <end position="71"/>
    </location>
</feature>
<comment type="caution">
    <text evidence="2">The sequence shown here is derived from an EMBL/GenBank/DDBJ whole genome shotgun (WGS) entry which is preliminary data.</text>
</comment>
<dbReference type="AlphaFoldDB" id="A0AAE1TXL3"/>
<feature type="region of interest" description="Disordered" evidence="1">
    <location>
        <begin position="1"/>
        <end position="110"/>
    </location>
</feature>
<keyword evidence="3" id="KW-1185">Reference proteome</keyword>
<evidence type="ECO:0000313" key="2">
    <source>
        <dbReference type="EMBL" id="KAK4298820.1"/>
    </source>
</evidence>
<evidence type="ECO:0000256" key="1">
    <source>
        <dbReference type="SAM" id="MobiDB-lite"/>
    </source>
</evidence>
<feature type="compositionally biased region" description="Polar residues" evidence="1">
    <location>
        <begin position="101"/>
        <end position="110"/>
    </location>
</feature>
<feature type="compositionally biased region" description="Acidic residues" evidence="1">
    <location>
        <begin position="14"/>
        <end position="23"/>
    </location>
</feature>
<name>A0AAE1TXL3_9EUCA</name>
<accession>A0AAE1TXL3</accession>
<sequence length="110" mass="12130">MPLEILESAKSDDEGLSDDDGVTDPDFSSHCQNPGLSDIAGPSPKRKYTLSAVEVMDDDDEDDDDDDDDVDERTAPLNKTATKTSKKKAARPTTWRKHDISNTPITRGYM</sequence>
<evidence type="ECO:0000313" key="3">
    <source>
        <dbReference type="Proteomes" id="UP001292094"/>
    </source>
</evidence>
<proteinExistence type="predicted"/>
<dbReference type="Proteomes" id="UP001292094">
    <property type="component" value="Unassembled WGS sequence"/>
</dbReference>
<organism evidence="2 3">
    <name type="scientific">Petrolisthes manimaculis</name>
    <dbReference type="NCBI Taxonomy" id="1843537"/>
    <lineage>
        <taxon>Eukaryota</taxon>
        <taxon>Metazoa</taxon>
        <taxon>Ecdysozoa</taxon>
        <taxon>Arthropoda</taxon>
        <taxon>Crustacea</taxon>
        <taxon>Multicrustacea</taxon>
        <taxon>Malacostraca</taxon>
        <taxon>Eumalacostraca</taxon>
        <taxon>Eucarida</taxon>
        <taxon>Decapoda</taxon>
        <taxon>Pleocyemata</taxon>
        <taxon>Anomura</taxon>
        <taxon>Galatheoidea</taxon>
        <taxon>Porcellanidae</taxon>
        <taxon>Petrolisthes</taxon>
    </lineage>
</organism>
<dbReference type="EMBL" id="JAWZYT010003361">
    <property type="protein sequence ID" value="KAK4298820.1"/>
    <property type="molecule type" value="Genomic_DNA"/>
</dbReference>